<dbReference type="AlphaFoldDB" id="A0A5J4WS31"/>
<sequence length="516" mass="59043">MSNINEVAKNNVHDIPEQEKSQAEEKRKSKEFQHGEDAERINDNGDQQYEKEPDLDEEERNVKLKGRLDWLEEQEVIRVFSVYGEVDQYVVKTAPNSNESGFGFIYYKRRESVDRLLEATDRVKIRDGLYVMVERGERNKNVGITPIYTNVPKEKIDELVGFPELAKEVEYPWDGDGRTVYVEYKTRRVAERQKNSLNYLKFEGQILRTTYADAAFLHNSVFVQFDGKFANEMRDKGLFNEHKLQEEIEKVGKCKVVRVDLKLDAMQRYMSSGIVVFSPNNRGEMAALRARGGTEGESNLINVGGVPVSVTARRDDTKRMSKKNRSRNWFWQGQFDQFQIDAEMKVLPLEKRAIIERSDININQSQMKQQDTSQQQSQSSSSLQSSSQSSSSLQNVFQPYASQMAAQNTSNINGVEVVKIQSDSRTPLFEYKSSSGHSILTGQGIKVHNPESNRVAMWDSTNLPPLRADLLNQGISVKPGLLPDPYPRISQKLELDSNLDIDLESTFEQNSNQRLQ</sequence>
<dbReference type="SUPFAM" id="SSF54928">
    <property type="entry name" value="RNA-binding domain, RBD"/>
    <property type="match status" value="1"/>
</dbReference>
<dbReference type="EMBL" id="SNRW01001115">
    <property type="protein sequence ID" value="KAA6397721.1"/>
    <property type="molecule type" value="Genomic_DNA"/>
</dbReference>
<feature type="compositionally biased region" description="Basic and acidic residues" evidence="2">
    <location>
        <begin position="11"/>
        <end position="52"/>
    </location>
</feature>
<evidence type="ECO:0000256" key="2">
    <source>
        <dbReference type="SAM" id="MobiDB-lite"/>
    </source>
</evidence>
<feature type="domain" description="RRM" evidence="3">
    <location>
        <begin position="60"/>
        <end position="138"/>
    </location>
</feature>
<reference evidence="4 5" key="1">
    <citation type="submission" date="2019-03" db="EMBL/GenBank/DDBJ databases">
        <title>Single cell metagenomics reveals metabolic interactions within the superorganism composed of flagellate Streblomastix strix and complex community of Bacteroidetes bacteria on its surface.</title>
        <authorList>
            <person name="Treitli S.C."/>
            <person name="Kolisko M."/>
            <person name="Husnik F."/>
            <person name="Keeling P."/>
            <person name="Hampl V."/>
        </authorList>
    </citation>
    <scope>NUCLEOTIDE SEQUENCE [LARGE SCALE GENOMIC DNA]</scope>
    <source>
        <strain evidence="4">ST1C</strain>
    </source>
</reference>
<feature type="region of interest" description="Disordered" evidence="2">
    <location>
        <begin position="364"/>
        <end position="391"/>
    </location>
</feature>
<gene>
    <name evidence="4" type="ORF">EZS28_006750</name>
</gene>
<dbReference type="InterPro" id="IPR035979">
    <property type="entry name" value="RBD_domain_sf"/>
</dbReference>
<keyword evidence="1" id="KW-0694">RNA-binding</keyword>
<feature type="region of interest" description="Disordered" evidence="2">
    <location>
        <begin position="1"/>
        <end position="58"/>
    </location>
</feature>
<dbReference type="InterPro" id="IPR012677">
    <property type="entry name" value="Nucleotide-bd_a/b_plait_sf"/>
</dbReference>
<accession>A0A5J4WS31</accession>
<evidence type="ECO:0000256" key="1">
    <source>
        <dbReference type="PROSITE-ProRule" id="PRU00176"/>
    </source>
</evidence>
<protein>
    <recommendedName>
        <fullName evidence="3">RRM domain-containing protein</fullName>
    </recommendedName>
</protein>
<dbReference type="PROSITE" id="PS50102">
    <property type="entry name" value="RRM"/>
    <property type="match status" value="1"/>
</dbReference>
<organism evidence="4 5">
    <name type="scientific">Streblomastix strix</name>
    <dbReference type="NCBI Taxonomy" id="222440"/>
    <lineage>
        <taxon>Eukaryota</taxon>
        <taxon>Metamonada</taxon>
        <taxon>Preaxostyla</taxon>
        <taxon>Oxymonadida</taxon>
        <taxon>Streblomastigidae</taxon>
        <taxon>Streblomastix</taxon>
    </lineage>
</organism>
<name>A0A5J4WS31_9EUKA</name>
<proteinExistence type="predicted"/>
<evidence type="ECO:0000259" key="3">
    <source>
        <dbReference type="PROSITE" id="PS50102"/>
    </source>
</evidence>
<evidence type="ECO:0000313" key="4">
    <source>
        <dbReference type="EMBL" id="KAA6397721.1"/>
    </source>
</evidence>
<dbReference type="OrthoDB" id="1875751at2759"/>
<dbReference type="InterPro" id="IPR000504">
    <property type="entry name" value="RRM_dom"/>
</dbReference>
<comment type="caution">
    <text evidence="4">The sequence shown here is derived from an EMBL/GenBank/DDBJ whole genome shotgun (WGS) entry which is preliminary data.</text>
</comment>
<evidence type="ECO:0000313" key="5">
    <source>
        <dbReference type="Proteomes" id="UP000324800"/>
    </source>
</evidence>
<dbReference type="Gene3D" id="3.30.70.330">
    <property type="match status" value="1"/>
</dbReference>
<dbReference type="Proteomes" id="UP000324800">
    <property type="component" value="Unassembled WGS sequence"/>
</dbReference>
<dbReference type="GO" id="GO:0003723">
    <property type="term" value="F:RNA binding"/>
    <property type="evidence" value="ECO:0007669"/>
    <property type="project" value="UniProtKB-UniRule"/>
</dbReference>